<feature type="domain" description="EamA" evidence="2">
    <location>
        <begin position="7"/>
        <end position="145"/>
    </location>
</feature>
<dbReference type="InterPro" id="IPR037185">
    <property type="entry name" value="EmrE-like"/>
</dbReference>
<protein>
    <recommendedName>
        <fullName evidence="2">EamA domain-containing protein</fullName>
    </recommendedName>
</protein>
<gene>
    <name evidence="3" type="ORF">MNBD_BACTEROID07-1040</name>
</gene>
<feature type="transmembrane region" description="Helical" evidence="1">
    <location>
        <begin position="100"/>
        <end position="121"/>
    </location>
</feature>
<dbReference type="AlphaFoldDB" id="A0A3B0UM30"/>
<dbReference type="InterPro" id="IPR000620">
    <property type="entry name" value="EamA_dom"/>
</dbReference>
<accession>A0A3B0UM30</accession>
<sequence length="146" mass="15601">KLKFPARGLIYAFIGAMGQGGGIVLSKYGMGNYNAFASTQIRAIVAIVGFTIIISLLGRWKNVRMTFSNKPALKRIVLGSFFGPFLGVSFSLLAVQHTDVGIASTLMAMVPVFIILPSVLLFKQKVTLAEVTGAVLSVVGVTLFFV</sequence>
<feature type="transmembrane region" description="Helical" evidence="1">
    <location>
        <begin position="72"/>
        <end position="94"/>
    </location>
</feature>
<feature type="transmembrane region" description="Helical" evidence="1">
    <location>
        <begin position="9"/>
        <end position="29"/>
    </location>
</feature>
<dbReference type="Gene3D" id="1.10.3730.20">
    <property type="match status" value="1"/>
</dbReference>
<dbReference type="Pfam" id="PF00892">
    <property type="entry name" value="EamA"/>
    <property type="match status" value="1"/>
</dbReference>
<dbReference type="EMBL" id="UOET01000483">
    <property type="protein sequence ID" value="VAW30170.1"/>
    <property type="molecule type" value="Genomic_DNA"/>
</dbReference>
<reference evidence="3" key="1">
    <citation type="submission" date="2018-06" db="EMBL/GenBank/DDBJ databases">
        <authorList>
            <person name="Zhirakovskaya E."/>
        </authorList>
    </citation>
    <scope>NUCLEOTIDE SEQUENCE</scope>
</reference>
<feature type="transmembrane region" description="Helical" evidence="1">
    <location>
        <begin position="41"/>
        <end position="60"/>
    </location>
</feature>
<feature type="non-terminal residue" evidence="3">
    <location>
        <position position="1"/>
    </location>
</feature>
<dbReference type="SUPFAM" id="SSF103481">
    <property type="entry name" value="Multidrug resistance efflux transporter EmrE"/>
    <property type="match status" value="1"/>
</dbReference>
<keyword evidence="1" id="KW-0812">Transmembrane</keyword>
<organism evidence="3">
    <name type="scientific">hydrothermal vent metagenome</name>
    <dbReference type="NCBI Taxonomy" id="652676"/>
    <lineage>
        <taxon>unclassified sequences</taxon>
        <taxon>metagenomes</taxon>
        <taxon>ecological metagenomes</taxon>
    </lineage>
</organism>
<keyword evidence="1" id="KW-0472">Membrane</keyword>
<evidence type="ECO:0000256" key="1">
    <source>
        <dbReference type="SAM" id="Phobius"/>
    </source>
</evidence>
<evidence type="ECO:0000313" key="3">
    <source>
        <dbReference type="EMBL" id="VAW30170.1"/>
    </source>
</evidence>
<keyword evidence="1" id="KW-1133">Transmembrane helix</keyword>
<proteinExistence type="predicted"/>
<dbReference type="GO" id="GO:0016020">
    <property type="term" value="C:membrane"/>
    <property type="evidence" value="ECO:0007669"/>
    <property type="project" value="InterPro"/>
</dbReference>
<evidence type="ECO:0000259" key="2">
    <source>
        <dbReference type="Pfam" id="PF00892"/>
    </source>
</evidence>
<name>A0A3B0UM30_9ZZZZ</name>